<dbReference type="PANTHER" id="PTHR21366:SF30">
    <property type="entry name" value="BLL2330 PROTEIN"/>
    <property type="match status" value="1"/>
</dbReference>
<evidence type="ECO:0000256" key="1">
    <source>
        <dbReference type="ARBA" id="ARBA00001954"/>
    </source>
</evidence>
<organism evidence="10 12">
    <name type="scientific">Candidatus Chlorohelix allophototropha</name>
    <dbReference type="NCBI Taxonomy" id="3003348"/>
    <lineage>
        <taxon>Bacteria</taxon>
        <taxon>Bacillati</taxon>
        <taxon>Chloroflexota</taxon>
        <taxon>Chloroflexia</taxon>
        <taxon>Candidatus Chloroheliales</taxon>
        <taxon>Candidatus Chloroheliaceae</taxon>
        <taxon>Candidatus Chlorohelix</taxon>
    </lineage>
</organism>
<evidence type="ECO:0000256" key="8">
    <source>
        <dbReference type="RuleBase" id="RU000683"/>
    </source>
</evidence>
<feature type="domain" description="VOC" evidence="9">
    <location>
        <begin position="6"/>
        <end position="138"/>
    </location>
</feature>
<dbReference type="AlphaFoldDB" id="A0A8T7M7A4"/>
<comment type="similarity">
    <text evidence="2 8">Belongs to the extradiol ring-cleavage dioxygenase family.</text>
</comment>
<dbReference type="InterPro" id="IPR037523">
    <property type="entry name" value="VOC_core"/>
</dbReference>
<dbReference type="Proteomes" id="UP000521676">
    <property type="component" value="Unassembled WGS sequence"/>
</dbReference>
<keyword evidence="3" id="KW-0479">Metal-binding</keyword>
<dbReference type="Gene3D" id="3.10.180.10">
    <property type="entry name" value="2,3-Dihydroxybiphenyl 1,2-Dioxygenase, domain 1"/>
    <property type="match status" value="1"/>
</dbReference>
<keyword evidence="7 8" id="KW-0408">Iron</keyword>
<dbReference type="PROSITE" id="PS51819">
    <property type="entry name" value="VOC"/>
    <property type="match status" value="1"/>
</dbReference>
<evidence type="ECO:0000256" key="4">
    <source>
        <dbReference type="ARBA" id="ARBA00022797"/>
    </source>
</evidence>
<dbReference type="InterPro" id="IPR000486">
    <property type="entry name" value="Xdiol_ring_cleave_dOase_1/2"/>
</dbReference>
<evidence type="ECO:0000256" key="7">
    <source>
        <dbReference type="ARBA" id="ARBA00023004"/>
    </source>
</evidence>
<reference evidence="10 12" key="1">
    <citation type="submission" date="2020-06" db="EMBL/GenBank/DDBJ databases">
        <title>Anoxygenic phototrophic Chloroflexota member uses a Type I reaction center.</title>
        <authorList>
            <person name="Tsuji J.M."/>
            <person name="Shaw N.A."/>
            <person name="Nagashima S."/>
            <person name="Venkiteswaran J."/>
            <person name="Schiff S.L."/>
            <person name="Hanada S."/>
            <person name="Tank M."/>
            <person name="Neufeld J.D."/>
        </authorList>
    </citation>
    <scope>NUCLEOTIDE SEQUENCE [LARGE SCALE GENOMIC DNA]</scope>
    <source>
        <strain evidence="10">L227-S17</strain>
    </source>
</reference>
<dbReference type="Proteomes" id="UP001431572">
    <property type="component" value="Chromosome 2"/>
</dbReference>
<dbReference type="GO" id="GO:0051213">
    <property type="term" value="F:dioxygenase activity"/>
    <property type="evidence" value="ECO:0007669"/>
    <property type="project" value="UniProtKB-KW"/>
</dbReference>
<dbReference type="GO" id="GO:0008198">
    <property type="term" value="F:ferrous iron binding"/>
    <property type="evidence" value="ECO:0007669"/>
    <property type="project" value="InterPro"/>
</dbReference>
<dbReference type="PROSITE" id="PS00082">
    <property type="entry name" value="EXTRADIOL_DIOXYGENAS"/>
    <property type="match status" value="1"/>
</dbReference>
<keyword evidence="4 8" id="KW-0058">Aromatic hydrocarbons catabolism</keyword>
<accession>A0A8T7M7A4</accession>
<dbReference type="CDD" id="cd06587">
    <property type="entry name" value="VOC"/>
    <property type="match status" value="1"/>
</dbReference>
<dbReference type="PANTHER" id="PTHR21366">
    <property type="entry name" value="GLYOXALASE FAMILY PROTEIN"/>
    <property type="match status" value="1"/>
</dbReference>
<dbReference type="RefSeq" id="WP_341471806.1">
    <property type="nucleotide sequence ID" value="NZ_CP128400.1"/>
</dbReference>
<evidence type="ECO:0000256" key="5">
    <source>
        <dbReference type="ARBA" id="ARBA00022964"/>
    </source>
</evidence>
<keyword evidence="6 8" id="KW-0560">Oxidoreductase</keyword>
<dbReference type="InterPro" id="IPR029068">
    <property type="entry name" value="Glyas_Bleomycin-R_OHBP_Dase"/>
</dbReference>
<dbReference type="InterPro" id="IPR050383">
    <property type="entry name" value="GlyoxalaseI/FosfomycinResist"/>
</dbReference>
<sequence length="169" mass="19446">MKTPRMIHHAAYMTWNMPETIKFYTEVLKFKLVEHFEEERLPSTGDPFPYFHAFFELPDGSVIAFFEVPSLPNPEPRGAIDKLFVHLAFVVDSLEDLYTAKAELEKCGHSVVGITDHSAFKSIYFYDPNGLRLEFACQVRALTEEDSHRAYQAAAEWAIKREKILMAKA</sequence>
<keyword evidence="13" id="KW-1185">Reference proteome</keyword>
<reference evidence="11" key="2">
    <citation type="journal article" date="2024" name="Nature">
        <title>Anoxygenic phototroph of the Chloroflexota uses a type I reaction centre.</title>
        <authorList>
            <person name="Tsuji J.M."/>
            <person name="Shaw N.A."/>
            <person name="Nagashima S."/>
            <person name="Venkiteswaran J.J."/>
            <person name="Schiff S.L."/>
            <person name="Watanabe T."/>
            <person name="Fukui M."/>
            <person name="Hanada S."/>
            <person name="Tank M."/>
            <person name="Neufeld J.D."/>
        </authorList>
    </citation>
    <scope>NUCLEOTIDE SEQUENCE</scope>
    <source>
        <strain evidence="11">L227-S17</strain>
    </source>
</reference>
<proteinExistence type="inferred from homology"/>
<evidence type="ECO:0000313" key="10">
    <source>
        <dbReference type="EMBL" id="NWJ48027.1"/>
    </source>
</evidence>
<dbReference type="Pfam" id="PF00903">
    <property type="entry name" value="Glyoxalase"/>
    <property type="match status" value="1"/>
</dbReference>
<dbReference type="EMBL" id="JACATZ010000003">
    <property type="protein sequence ID" value="NWJ48027.1"/>
    <property type="molecule type" value="Genomic_DNA"/>
</dbReference>
<keyword evidence="5 8" id="KW-0223">Dioxygenase</keyword>
<evidence type="ECO:0000313" key="13">
    <source>
        <dbReference type="Proteomes" id="UP001431572"/>
    </source>
</evidence>
<protein>
    <submittedName>
        <fullName evidence="10">VOC family protein</fullName>
    </submittedName>
</protein>
<evidence type="ECO:0000256" key="2">
    <source>
        <dbReference type="ARBA" id="ARBA00008784"/>
    </source>
</evidence>
<dbReference type="SUPFAM" id="SSF54593">
    <property type="entry name" value="Glyoxalase/Bleomycin resistance protein/Dihydroxybiphenyl dioxygenase"/>
    <property type="match status" value="1"/>
</dbReference>
<evidence type="ECO:0000313" key="12">
    <source>
        <dbReference type="Proteomes" id="UP000521676"/>
    </source>
</evidence>
<evidence type="ECO:0000259" key="9">
    <source>
        <dbReference type="PROSITE" id="PS51819"/>
    </source>
</evidence>
<dbReference type="EMBL" id="CP128400">
    <property type="protein sequence ID" value="WJW69931.1"/>
    <property type="molecule type" value="Genomic_DNA"/>
</dbReference>
<name>A0A8T7M7A4_9CHLR</name>
<gene>
    <name evidence="10" type="ORF">HXX08_19400</name>
    <name evidence="11" type="ORF">OZ401_003562</name>
</gene>
<evidence type="ECO:0000256" key="3">
    <source>
        <dbReference type="ARBA" id="ARBA00022723"/>
    </source>
</evidence>
<evidence type="ECO:0000256" key="6">
    <source>
        <dbReference type="ARBA" id="ARBA00023002"/>
    </source>
</evidence>
<dbReference type="InterPro" id="IPR004360">
    <property type="entry name" value="Glyas_Fos-R_dOase_dom"/>
</dbReference>
<evidence type="ECO:0000313" key="11">
    <source>
        <dbReference type="EMBL" id="WJW69931.1"/>
    </source>
</evidence>
<comment type="cofactor">
    <cofactor evidence="1 8">
        <name>Fe(2+)</name>
        <dbReference type="ChEBI" id="CHEBI:29033"/>
    </cofactor>
</comment>